<name>A0AAW0QWA6_9PEZI</name>
<sequence>MDGSAHPGIGYKSVEKPSPILEAGLPYDAFEVAKVRFQQALGRDEDKARLVDSTQSLYAMQEMTKRAMEKYETCQSGSEVKKWLQSFSQKVIYYSDILDVFVQHHPEYAALLWGTMKLLFTAFVNHEKTIVKLAKGLSLIADRLPQVELLLSLYPTDRMRMAVAMLNAHVMRFLIRAHDWYLEGAWKHAVHSLTRPYKLRYEDLLDAIAVSTSTIRELASCEEQVNIDTLRKDVVQVNMKLGNMDSKLENMAMAITLTISTNSKTTDLQFSQIMRSISNSAILTPDKIIHYLQFQATRPRQFQASPPTLSRRFIHSPRLRRWDDTDSSAITIVRGNFRCRQSIRTFCWDLIQQLQINQVPILFALKIPLQETLERDVTSTDVLKYLIRQALQMTQCLHTESSMALTCTRFQSNLCEDDLFQILEAVLSEIPGSVYILVDLELLSKGFGPWEGFSWLQAFLGFFALLAQRKPAQRIKVMLLAYSTDFPFALSDQDKEDYVLKATSEGRTARRWRAKRGSAKDPKRRGRFEVRKANVAKTLH</sequence>
<dbReference type="EMBL" id="JAQQWP010000006">
    <property type="protein sequence ID" value="KAK8114657.1"/>
    <property type="molecule type" value="Genomic_DNA"/>
</dbReference>
<proteinExistence type="predicted"/>
<dbReference type="Pfam" id="PF24809">
    <property type="entry name" value="DUF7708"/>
    <property type="match status" value="1"/>
</dbReference>
<dbReference type="InterPro" id="IPR056125">
    <property type="entry name" value="DUF7708"/>
</dbReference>
<organism evidence="2 3">
    <name type="scientific">Apiospora kogelbergensis</name>
    <dbReference type="NCBI Taxonomy" id="1337665"/>
    <lineage>
        <taxon>Eukaryota</taxon>
        <taxon>Fungi</taxon>
        <taxon>Dikarya</taxon>
        <taxon>Ascomycota</taxon>
        <taxon>Pezizomycotina</taxon>
        <taxon>Sordariomycetes</taxon>
        <taxon>Xylariomycetidae</taxon>
        <taxon>Amphisphaeriales</taxon>
        <taxon>Apiosporaceae</taxon>
        <taxon>Apiospora</taxon>
    </lineage>
</organism>
<reference evidence="2 3" key="1">
    <citation type="submission" date="2023-01" db="EMBL/GenBank/DDBJ databases">
        <title>Analysis of 21 Apiospora genomes using comparative genomics revels a genus with tremendous synthesis potential of carbohydrate active enzymes and secondary metabolites.</title>
        <authorList>
            <person name="Sorensen T."/>
        </authorList>
    </citation>
    <scope>NUCLEOTIDE SEQUENCE [LARGE SCALE GENOMIC DNA]</scope>
    <source>
        <strain evidence="2 3">CBS 117206</strain>
    </source>
</reference>
<gene>
    <name evidence="2" type="ORF">PG999_006726</name>
</gene>
<dbReference type="AlphaFoldDB" id="A0AAW0QWA6"/>
<evidence type="ECO:0000259" key="1">
    <source>
        <dbReference type="Pfam" id="PF24809"/>
    </source>
</evidence>
<accession>A0AAW0QWA6</accession>
<comment type="caution">
    <text evidence="2">The sequence shown here is derived from an EMBL/GenBank/DDBJ whole genome shotgun (WGS) entry which is preliminary data.</text>
</comment>
<dbReference type="Proteomes" id="UP001392437">
    <property type="component" value="Unassembled WGS sequence"/>
</dbReference>
<evidence type="ECO:0000313" key="3">
    <source>
        <dbReference type="Proteomes" id="UP001392437"/>
    </source>
</evidence>
<evidence type="ECO:0000313" key="2">
    <source>
        <dbReference type="EMBL" id="KAK8114657.1"/>
    </source>
</evidence>
<protein>
    <recommendedName>
        <fullName evidence="1">DUF7708 domain-containing protein</fullName>
    </recommendedName>
</protein>
<feature type="domain" description="DUF7708" evidence="1">
    <location>
        <begin position="82"/>
        <end position="225"/>
    </location>
</feature>
<keyword evidence="3" id="KW-1185">Reference proteome</keyword>